<evidence type="ECO:0000313" key="7">
    <source>
        <dbReference type="EMBL" id="TLD41131.1"/>
    </source>
</evidence>
<evidence type="ECO:0000256" key="3">
    <source>
        <dbReference type="ARBA" id="ARBA00023027"/>
    </source>
</evidence>
<dbReference type="InterPro" id="IPR029752">
    <property type="entry name" value="D-isomer_DH_CS1"/>
</dbReference>
<dbReference type="InterPro" id="IPR006139">
    <property type="entry name" value="D-isomer_2_OHA_DH_cat_dom"/>
</dbReference>
<accession>A0A533QEL8</accession>
<reference evidence="7 8" key="1">
    <citation type="submission" date="2019-04" db="EMBL/GenBank/DDBJ databases">
        <title>Genome of a novel bacterium Candidatus Jettenia ecosi reconstructed from metagenome of an anammox bioreactor.</title>
        <authorList>
            <person name="Mardanov A.V."/>
            <person name="Beletsky A.V."/>
            <person name="Ravin N.V."/>
            <person name="Botchkova E.A."/>
            <person name="Litti Y.V."/>
            <person name="Nozhevnikova A.N."/>
        </authorList>
    </citation>
    <scope>NUCLEOTIDE SEQUENCE [LARGE SCALE GENOMIC DNA]</scope>
    <source>
        <strain evidence="7">J2</strain>
    </source>
</reference>
<dbReference type="PROSITE" id="PS00670">
    <property type="entry name" value="D_2_HYDROXYACID_DH_2"/>
    <property type="match status" value="1"/>
</dbReference>
<dbReference type="GO" id="GO:0016618">
    <property type="term" value="F:hydroxypyruvate reductase [NAD(P)H] activity"/>
    <property type="evidence" value="ECO:0007669"/>
    <property type="project" value="TreeGrafter"/>
</dbReference>
<dbReference type="InterPro" id="IPR050223">
    <property type="entry name" value="D-isomer_2-hydroxyacid_DH"/>
</dbReference>
<dbReference type="EMBL" id="SULG01000061">
    <property type="protein sequence ID" value="TLD41131.1"/>
    <property type="molecule type" value="Genomic_DNA"/>
</dbReference>
<keyword evidence="2 4" id="KW-0560">Oxidoreductase</keyword>
<evidence type="ECO:0000256" key="4">
    <source>
        <dbReference type="RuleBase" id="RU003719"/>
    </source>
</evidence>
<protein>
    <submittedName>
        <fullName evidence="7">D-3-phosphoglycerate dehydrogenase</fullName>
    </submittedName>
</protein>
<comment type="caution">
    <text evidence="7">The sequence shown here is derived from an EMBL/GenBank/DDBJ whole genome shotgun (WGS) entry which is preliminary data.</text>
</comment>
<dbReference type="Gene3D" id="3.40.50.720">
    <property type="entry name" value="NAD(P)-binding Rossmann-like Domain"/>
    <property type="match status" value="2"/>
</dbReference>
<dbReference type="Pfam" id="PF02826">
    <property type="entry name" value="2-Hacid_dh_C"/>
    <property type="match status" value="1"/>
</dbReference>
<evidence type="ECO:0000259" key="6">
    <source>
        <dbReference type="Pfam" id="PF02826"/>
    </source>
</evidence>
<proteinExistence type="inferred from homology"/>
<dbReference type="PROSITE" id="PS00065">
    <property type="entry name" value="D_2_HYDROXYACID_DH_1"/>
    <property type="match status" value="1"/>
</dbReference>
<evidence type="ECO:0000256" key="1">
    <source>
        <dbReference type="ARBA" id="ARBA00005854"/>
    </source>
</evidence>
<keyword evidence="3" id="KW-0520">NAD</keyword>
<dbReference type="PANTHER" id="PTHR10996">
    <property type="entry name" value="2-HYDROXYACID DEHYDROGENASE-RELATED"/>
    <property type="match status" value="1"/>
</dbReference>
<dbReference type="InterPro" id="IPR036291">
    <property type="entry name" value="NAD(P)-bd_dom_sf"/>
</dbReference>
<dbReference type="GO" id="GO:0030267">
    <property type="term" value="F:glyoxylate reductase (NADPH) activity"/>
    <property type="evidence" value="ECO:0007669"/>
    <property type="project" value="TreeGrafter"/>
</dbReference>
<feature type="domain" description="D-isomer specific 2-hydroxyacid dehydrogenase NAD-binding" evidence="6">
    <location>
        <begin position="111"/>
        <end position="288"/>
    </location>
</feature>
<dbReference type="InterPro" id="IPR006140">
    <property type="entry name" value="D-isomer_DH_NAD-bd"/>
</dbReference>
<dbReference type="Pfam" id="PF00389">
    <property type="entry name" value="2-Hacid_dh"/>
    <property type="match status" value="1"/>
</dbReference>
<evidence type="ECO:0000259" key="5">
    <source>
        <dbReference type="Pfam" id="PF00389"/>
    </source>
</evidence>
<sequence>MSLNAFITRQIPEEGITLLKKFCQTVEMNPYDRPLTYYELLKQVKGRDAILTMLSDKIDAHFIHEAKGLKVIANYAVGYDNIDINAANEKGIVVTNTPGVLTDSTADMAWALLFSVTRRIIEGDKLTRAGKFIGWAPMFLLGGDIIGKTLGIIGAGRIGTAMAMRSRGWNMKILYTTQRNRNALLEENFGAKRVELEILLQESDFISIHTPFSEKTKHLMSAKEFSMMKKTAYLINTARGAVIDEVALVSALRNRQIAGAGLDVYEDEPKLKPGLAELDNVVLAPHLGSATIETRTRMSIMAAESITTVLSKRKPENCVNPVVLTSWV</sequence>
<dbReference type="AlphaFoldDB" id="A0A533QEL8"/>
<dbReference type="CDD" id="cd05301">
    <property type="entry name" value="GDH"/>
    <property type="match status" value="1"/>
</dbReference>
<organism evidence="7 8">
    <name type="scientific">Candidatus Jettenia ecosi</name>
    <dbReference type="NCBI Taxonomy" id="2494326"/>
    <lineage>
        <taxon>Bacteria</taxon>
        <taxon>Pseudomonadati</taxon>
        <taxon>Planctomycetota</taxon>
        <taxon>Candidatus Brocadiia</taxon>
        <taxon>Candidatus Brocadiales</taxon>
        <taxon>Candidatus Brocadiaceae</taxon>
        <taxon>Candidatus Jettenia</taxon>
    </lineage>
</organism>
<feature type="domain" description="D-isomer specific 2-hydroxyacid dehydrogenase catalytic" evidence="5">
    <location>
        <begin position="6"/>
        <end position="320"/>
    </location>
</feature>
<evidence type="ECO:0000256" key="2">
    <source>
        <dbReference type="ARBA" id="ARBA00023002"/>
    </source>
</evidence>
<dbReference type="InterPro" id="IPR029753">
    <property type="entry name" value="D-isomer_DH_CS"/>
</dbReference>
<gene>
    <name evidence="7" type="ORF">JETT_2596</name>
</gene>
<dbReference type="FunFam" id="3.40.50.720:FF:000203">
    <property type="entry name" value="D-3-phosphoglycerate dehydrogenase (SerA)"/>
    <property type="match status" value="1"/>
</dbReference>
<dbReference type="SUPFAM" id="SSF51735">
    <property type="entry name" value="NAD(P)-binding Rossmann-fold domains"/>
    <property type="match status" value="1"/>
</dbReference>
<dbReference type="PROSITE" id="PS00671">
    <property type="entry name" value="D_2_HYDROXYACID_DH_3"/>
    <property type="match status" value="1"/>
</dbReference>
<dbReference type="PANTHER" id="PTHR10996:SF178">
    <property type="entry name" value="2-HYDROXYACID DEHYDROGENASE YGL185C-RELATED"/>
    <property type="match status" value="1"/>
</dbReference>
<dbReference type="GO" id="GO:0005829">
    <property type="term" value="C:cytosol"/>
    <property type="evidence" value="ECO:0007669"/>
    <property type="project" value="TreeGrafter"/>
</dbReference>
<evidence type="ECO:0000313" key="8">
    <source>
        <dbReference type="Proteomes" id="UP000319783"/>
    </source>
</evidence>
<name>A0A533QEL8_9BACT</name>
<dbReference type="SUPFAM" id="SSF52283">
    <property type="entry name" value="Formate/glycerate dehydrogenase catalytic domain-like"/>
    <property type="match status" value="1"/>
</dbReference>
<dbReference type="Proteomes" id="UP000319783">
    <property type="component" value="Unassembled WGS sequence"/>
</dbReference>
<comment type="similarity">
    <text evidence="1 4">Belongs to the D-isomer specific 2-hydroxyacid dehydrogenase family.</text>
</comment>
<dbReference type="GO" id="GO:0051287">
    <property type="term" value="F:NAD binding"/>
    <property type="evidence" value="ECO:0007669"/>
    <property type="project" value="InterPro"/>
</dbReference>